<keyword evidence="3 5" id="KW-0285">Flavoprotein</keyword>
<accession>A0A095XX57</accession>
<comment type="similarity">
    <text evidence="2 5">Belongs to the acyl-CoA dehydrogenase family.</text>
</comment>
<dbReference type="eggNOG" id="COG1960">
    <property type="taxonomic scope" value="Bacteria"/>
</dbReference>
<evidence type="ECO:0000313" key="10">
    <source>
        <dbReference type="Proteomes" id="UP000029640"/>
    </source>
</evidence>
<evidence type="ECO:0000256" key="3">
    <source>
        <dbReference type="ARBA" id="ARBA00022630"/>
    </source>
</evidence>
<dbReference type="PANTHER" id="PTHR43884:SF34">
    <property type="entry name" value="ACYL-COA DEHYDROGENASE FAMILY PROTEIN"/>
    <property type="match status" value="1"/>
</dbReference>
<dbReference type="EC" id="1.3.8.1" evidence="9"/>
<dbReference type="InterPro" id="IPR036250">
    <property type="entry name" value="AcylCo_DH-like_C"/>
</dbReference>
<dbReference type="InterPro" id="IPR013786">
    <property type="entry name" value="AcylCoA_DH/ox_N"/>
</dbReference>
<dbReference type="Pfam" id="PF00441">
    <property type="entry name" value="Acyl-CoA_dh_1"/>
    <property type="match status" value="1"/>
</dbReference>
<feature type="domain" description="Acyl-CoA oxidase/dehydrogenase middle" evidence="7">
    <location>
        <begin position="151"/>
        <end position="235"/>
    </location>
</feature>
<comment type="cofactor">
    <cofactor evidence="1 5">
        <name>FAD</name>
        <dbReference type="ChEBI" id="CHEBI:57692"/>
    </cofactor>
</comment>
<dbReference type="SUPFAM" id="SSF56645">
    <property type="entry name" value="Acyl-CoA dehydrogenase NM domain-like"/>
    <property type="match status" value="1"/>
</dbReference>
<evidence type="ECO:0000259" key="8">
    <source>
        <dbReference type="Pfam" id="PF02771"/>
    </source>
</evidence>
<evidence type="ECO:0000256" key="1">
    <source>
        <dbReference type="ARBA" id="ARBA00001974"/>
    </source>
</evidence>
<dbReference type="InterPro" id="IPR037069">
    <property type="entry name" value="AcylCoA_DH/ox_N_sf"/>
</dbReference>
<dbReference type="InterPro" id="IPR006091">
    <property type="entry name" value="Acyl-CoA_Oxase/DH_mid-dom"/>
</dbReference>
<dbReference type="EMBL" id="AUVB01000031">
    <property type="protein sequence ID" value="KGE04281.1"/>
    <property type="molecule type" value="Genomic_DNA"/>
</dbReference>
<dbReference type="GO" id="GO:0033539">
    <property type="term" value="P:fatty acid beta-oxidation using acyl-CoA dehydrogenase"/>
    <property type="evidence" value="ECO:0007669"/>
    <property type="project" value="TreeGrafter"/>
</dbReference>
<dbReference type="GO" id="GO:0046359">
    <property type="term" value="P:butyrate catabolic process"/>
    <property type="evidence" value="ECO:0007669"/>
    <property type="project" value="TreeGrafter"/>
</dbReference>
<dbReference type="HOGENOM" id="CLU_018204_3_4_6"/>
<dbReference type="CDD" id="cd00567">
    <property type="entry name" value="ACAD"/>
    <property type="match status" value="1"/>
</dbReference>
<dbReference type="Pfam" id="PF02770">
    <property type="entry name" value="Acyl-CoA_dh_M"/>
    <property type="match status" value="1"/>
</dbReference>
<dbReference type="AlphaFoldDB" id="A0A095XX57"/>
<feature type="domain" description="Acyl-CoA dehydrogenase/oxidase C-terminal" evidence="6">
    <location>
        <begin position="264"/>
        <end position="416"/>
    </location>
</feature>
<evidence type="ECO:0000256" key="5">
    <source>
        <dbReference type="RuleBase" id="RU362125"/>
    </source>
</evidence>
<protein>
    <submittedName>
        <fullName evidence="9">Butyryl-CoA dehydrogenase</fullName>
        <ecNumber evidence="9">1.3.8.1</ecNumber>
    </submittedName>
</protein>
<dbReference type="Proteomes" id="UP000029640">
    <property type="component" value="Unassembled WGS sequence"/>
</dbReference>
<gene>
    <name evidence="9" type="ORF">HRUBRA_01145</name>
</gene>
<dbReference type="PANTHER" id="PTHR43884">
    <property type="entry name" value="ACYL-COA DEHYDROGENASE"/>
    <property type="match status" value="1"/>
</dbReference>
<evidence type="ECO:0000256" key="2">
    <source>
        <dbReference type="ARBA" id="ARBA00009347"/>
    </source>
</evidence>
<dbReference type="InterPro" id="IPR009100">
    <property type="entry name" value="AcylCoA_DH/oxidase_NM_dom_sf"/>
</dbReference>
<dbReference type="GO" id="GO:0016937">
    <property type="term" value="F:short-chain fatty acyl-CoA dehydrogenase activity"/>
    <property type="evidence" value="ECO:0007669"/>
    <property type="project" value="UniProtKB-EC"/>
</dbReference>
<dbReference type="Pfam" id="PF02771">
    <property type="entry name" value="Acyl-CoA_dh_N"/>
    <property type="match status" value="1"/>
</dbReference>
<sequence length="423" mass="47266">MNQPDPATLRPFLDDLDAFIERELAPLEAEGDNRRFFDHRREYARTAWEDDGKPHPAWEALLAEARGRARAAGFLGYALPAEYGGGDASNWQMAVVREHLAAKGIGLHCDLQNEHAIVGNFPTTLAFRDFGSDAQKAAFIPGSISGEVAVAFGLTEPEHGSDATWLETRAEPCRRDGVDGWLLNGEKMWTTGAHAATHILIFARSEGEAGDARGITCFVMPNPSPGFAIEEWLWTFNMPTDHPRVSLRDVWLPDSAILGERGLGLAVAQHFVHENRIRQAASSLGTARYCITESVAWARERHTFGRPLAENQSIQFRLAELQTDYELIRALTFEVAARMDTMNKRKVARALSDKVAMCNYRANRLACEAADAAIQVHGGLGYSRYKQFEHHYRHHRRYRITEGSDEIQLRKIAGHLFGYLGGK</sequence>
<keyword evidence="4 5" id="KW-0274">FAD</keyword>
<evidence type="ECO:0000256" key="4">
    <source>
        <dbReference type="ARBA" id="ARBA00022827"/>
    </source>
</evidence>
<proteinExistence type="inferred from homology"/>
<keyword evidence="5 9" id="KW-0560">Oxidoreductase</keyword>
<dbReference type="InterPro" id="IPR009075">
    <property type="entry name" value="AcylCo_DH/oxidase_C"/>
</dbReference>
<dbReference type="Gene3D" id="1.20.140.10">
    <property type="entry name" value="Butyryl-CoA Dehydrogenase, subunit A, domain 3"/>
    <property type="match status" value="1"/>
</dbReference>
<comment type="caution">
    <text evidence="9">The sequence shown here is derived from an EMBL/GenBank/DDBJ whole genome shotgun (WGS) entry which is preliminary data.</text>
</comment>
<evidence type="ECO:0000313" key="9">
    <source>
        <dbReference type="EMBL" id="KGE04281.1"/>
    </source>
</evidence>
<evidence type="ECO:0000259" key="7">
    <source>
        <dbReference type="Pfam" id="PF02770"/>
    </source>
</evidence>
<dbReference type="Gene3D" id="1.10.540.10">
    <property type="entry name" value="Acyl-CoA dehydrogenase/oxidase, N-terminal domain"/>
    <property type="match status" value="1"/>
</dbReference>
<dbReference type="RefSeq" id="WP_035515306.1">
    <property type="nucleotide sequence ID" value="NZ_KN234754.1"/>
</dbReference>
<dbReference type="InterPro" id="IPR046373">
    <property type="entry name" value="Acyl-CoA_Oxase/DH_mid-dom_sf"/>
</dbReference>
<dbReference type="Gene3D" id="2.40.110.10">
    <property type="entry name" value="Butyryl-CoA Dehydrogenase, subunit A, domain 2"/>
    <property type="match status" value="1"/>
</dbReference>
<reference evidence="9 10" key="1">
    <citation type="journal article" date="2014" name="Genome Announc.">
        <title>Genome Sequence of Gammaproteobacterial Pseudohaliea rubra Type Strain DSM 19751, Isolated from Coastal Seawater of the Mediterranean Sea.</title>
        <authorList>
            <person name="Spring S."/>
            <person name="Fiebig A."/>
            <person name="Riedel T."/>
            <person name="Goker M."/>
            <person name="Klenk H.P."/>
        </authorList>
    </citation>
    <scope>NUCLEOTIDE SEQUENCE [LARGE SCALE GENOMIC DNA]</scope>
    <source>
        <strain evidence="9 10">DSM 19751</strain>
    </source>
</reference>
<evidence type="ECO:0000259" key="6">
    <source>
        <dbReference type="Pfam" id="PF00441"/>
    </source>
</evidence>
<dbReference type="FunFam" id="1.20.140.10:FF:000037">
    <property type="entry name" value="Similar to acyl-CoA dehydrogenase"/>
    <property type="match status" value="1"/>
</dbReference>
<dbReference type="GO" id="GO:0050660">
    <property type="term" value="F:flavin adenine dinucleotide binding"/>
    <property type="evidence" value="ECO:0007669"/>
    <property type="project" value="InterPro"/>
</dbReference>
<dbReference type="STRING" id="1265313.HRUBRA_01145"/>
<keyword evidence="10" id="KW-1185">Reference proteome</keyword>
<dbReference type="OrthoDB" id="9780544at2"/>
<dbReference type="PATRIC" id="fig|1265313.6.peg.1129"/>
<name>A0A095XX57_9GAMM</name>
<organism evidence="9 10">
    <name type="scientific">Pseudohaliea rubra DSM 19751</name>
    <dbReference type="NCBI Taxonomy" id="1265313"/>
    <lineage>
        <taxon>Bacteria</taxon>
        <taxon>Pseudomonadati</taxon>
        <taxon>Pseudomonadota</taxon>
        <taxon>Gammaproteobacteria</taxon>
        <taxon>Cellvibrionales</taxon>
        <taxon>Halieaceae</taxon>
        <taxon>Pseudohaliea</taxon>
    </lineage>
</organism>
<feature type="domain" description="Acyl-CoA dehydrogenase/oxidase N-terminal" evidence="8">
    <location>
        <begin position="34"/>
        <end position="147"/>
    </location>
</feature>
<dbReference type="SUPFAM" id="SSF47203">
    <property type="entry name" value="Acyl-CoA dehydrogenase C-terminal domain-like"/>
    <property type="match status" value="1"/>
</dbReference>